<organism evidence="3 4">
    <name type="scientific">Pyrinomonas methylaliphatogenes</name>
    <dbReference type="NCBI Taxonomy" id="454194"/>
    <lineage>
        <taxon>Bacteria</taxon>
        <taxon>Pseudomonadati</taxon>
        <taxon>Acidobacteriota</taxon>
        <taxon>Blastocatellia</taxon>
        <taxon>Blastocatellales</taxon>
        <taxon>Pyrinomonadaceae</taxon>
        <taxon>Pyrinomonas</taxon>
    </lineage>
</organism>
<dbReference type="PRINTS" id="PR00412">
    <property type="entry name" value="EPOXHYDRLASE"/>
</dbReference>
<dbReference type="RefSeq" id="WP_041974050.1">
    <property type="nucleotide sequence ID" value="NZ_CBXV010000002.1"/>
</dbReference>
<dbReference type="Proteomes" id="UP000031518">
    <property type="component" value="Unassembled WGS sequence"/>
</dbReference>
<keyword evidence="3" id="KW-0808">Transferase</keyword>
<dbReference type="STRING" id="454194.PYK22_00525"/>
<dbReference type="GO" id="GO:0016787">
    <property type="term" value="F:hydrolase activity"/>
    <property type="evidence" value="ECO:0007669"/>
    <property type="project" value="UniProtKB-KW"/>
</dbReference>
<evidence type="ECO:0000313" key="3">
    <source>
        <dbReference type="EMBL" id="CDM64531.1"/>
    </source>
</evidence>
<dbReference type="AlphaFoldDB" id="A0A0B6WU33"/>
<reference evidence="3 4" key="2">
    <citation type="submission" date="2015-01" db="EMBL/GenBank/DDBJ databases">
        <title>Complete genome sequence of Pyrinomonas methylaliphatogenes type strain K22T.</title>
        <authorList>
            <person name="Lee K.C.Y."/>
            <person name="Power J.F."/>
            <person name="Dunfield P.F."/>
            <person name="Morgan X.C."/>
            <person name="Huttenhower C."/>
            <person name="Stott M.B."/>
        </authorList>
    </citation>
    <scope>NUCLEOTIDE SEQUENCE [LARGE SCALE GENOMIC DNA]</scope>
    <source>
        <strain evidence="3 4">K22</strain>
    </source>
</reference>
<dbReference type="Gene3D" id="3.40.50.1820">
    <property type="entry name" value="alpha/beta hydrolase"/>
    <property type="match status" value="1"/>
</dbReference>
<dbReference type="OrthoDB" id="252464at2"/>
<evidence type="ECO:0000313" key="4">
    <source>
        <dbReference type="Proteomes" id="UP000031518"/>
    </source>
</evidence>
<dbReference type="PANTHER" id="PTHR43798">
    <property type="entry name" value="MONOACYLGLYCEROL LIPASE"/>
    <property type="match status" value="1"/>
</dbReference>
<dbReference type="EMBL" id="CBXV010000002">
    <property type="protein sequence ID" value="CDM64531.1"/>
    <property type="molecule type" value="Genomic_DNA"/>
</dbReference>
<keyword evidence="4" id="KW-1185">Reference proteome</keyword>
<dbReference type="PRINTS" id="PR00111">
    <property type="entry name" value="ABHYDROLASE"/>
</dbReference>
<protein>
    <submittedName>
        <fullName evidence="3">Predicted hydrolase or acyltransferase of alpha/beta superfamily</fullName>
    </submittedName>
</protein>
<reference evidence="3 4" key="1">
    <citation type="submission" date="2013-12" db="EMBL/GenBank/DDBJ databases">
        <authorList>
            <person name="Stott M."/>
        </authorList>
    </citation>
    <scope>NUCLEOTIDE SEQUENCE [LARGE SCALE GENOMIC DNA]</scope>
    <source>
        <strain evidence="3 4">K22</strain>
    </source>
</reference>
<dbReference type="Pfam" id="PF00561">
    <property type="entry name" value="Abhydrolase_1"/>
    <property type="match status" value="1"/>
</dbReference>
<name>A0A0B6WU33_9BACT</name>
<sequence length="262" mass="28946">MTFAHLGGIELAYDERGEGLPVVLLHAFPLNRTMWSEQVEALSHEYRFITPDLRGFGESSVMPSATMEEMAQDIASLLDDLGIERAVIGGLSMGGYVTLAFYRQFPQRVRALILADTRAQADSEEARLNRERMAERALREGAAAIAEEMIPKLIAPQTIAERPEISERLRSMVVRNDPQGIAAAQRGMAARRDQSDLLAQIRVPTLIIVGREDQLTPPELSAAMHREIAGSTLVVLDGAGHLSNVERPEEFNRALDQFLSSL</sequence>
<dbReference type="GO" id="GO:0016020">
    <property type="term" value="C:membrane"/>
    <property type="evidence" value="ECO:0007669"/>
    <property type="project" value="TreeGrafter"/>
</dbReference>
<dbReference type="InterPro" id="IPR000073">
    <property type="entry name" value="AB_hydrolase_1"/>
</dbReference>
<dbReference type="SUPFAM" id="SSF53474">
    <property type="entry name" value="alpha/beta-Hydrolases"/>
    <property type="match status" value="1"/>
</dbReference>
<evidence type="ECO:0000256" key="1">
    <source>
        <dbReference type="ARBA" id="ARBA00022801"/>
    </source>
</evidence>
<proteinExistence type="predicted"/>
<gene>
    <name evidence="3" type="ORF">PYK22_00525</name>
</gene>
<dbReference type="InterPro" id="IPR050266">
    <property type="entry name" value="AB_hydrolase_sf"/>
</dbReference>
<accession>A0A0B6WU33</accession>
<feature type="domain" description="AB hydrolase-1" evidence="2">
    <location>
        <begin position="21"/>
        <end position="248"/>
    </location>
</feature>
<dbReference type="InterPro" id="IPR029058">
    <property type="entry name" value="AB_hydrolase_fold"/>
</dbReference>
<dbReference type="PANTHER" id="PTHR43798:SF31">
    <property type="entry name" value="AB HYDROLASE SUPERFAMILY PROTEIN YCLE"/>
    <property type="match status" value="1"/>
</dbReference>
<evidence type="ECO:0000259" key="2">
    <source>
        <dbReference type="Pfam" id="PF00561"/>
    </source>
</evidence>
<dbReference type="GO" id="GO:0016746">
    <property type="term" value="F:acyltransferase activity"/>
    <property type="evidence" value="ECO:0007669"/>
    <property type="project" value="UniProtKB-KW"/>
</dbReference>
<keyword evidence="1 3" id="KW-0378">Hydrolase</keyword>
<dbReference type="InterPro" id="IPR000639">
    <property type="entry name" value="Epox_hydrolase-like"/>
</dbReference>
<keyword evidence="3" id="KW-0012">Acyltransferase</keyword>